<evidence type="ECO:0000259" key="2">
    <source>
        <dbReference type="Pfam" id="PF10552"/>
    </source>
</evidence>
<sequence length="171" mass="19823">MGNQLTKNNTIALIHTLETQGKQSEALVSLLREMGNVKEEMIELKDEVKEHVNESRSLYEKMSEQVTITYEEQKELRSIVSKLAISLTEEHQKRQGKTYSGNLFKAWKGMFMSRIHSKLKKRMNVVRYTSIKRVDFDEALAYLNVLTYEHFSLADLQATPAVLNVLELEEK</sequence>
<evidence type="ECO:0000256" key="1">
    <source>
        <dbReference type="SAM" id="Coils"/>
    </source>
</evidence>
<evidence type="ECO:0000313" key="4">
    <source>
        <dbReference type="Proteomes" id="UP000439965"/>
    </source>
</evidence>
<feature type="coiled-coil region" evidence="1">
    <location>
        <begin position="27"/>
        <end position="61"/>
    </location>
</feature>
<evidence type="ECO:0000313" key="3">
    <source>
        <dbReference type="EMBL" id="MXS25255.1"/>
    </source>
</evidence>
<reference evidence="3 4" key="1">
    <citation type="submission" date="2019-04" db="EMBL/GenBank/DDBJ databases">
        <title>Step-wise assembly of the neonatal virome modulated by breast feeding.</title>
        <authorList>
            <person name="Liang G."/>
            <person name="Bushman F."/>
        </authorList>
    </citation>
    <scope>NUCLEOTIDE SEQUENCE [LARGE SCALE GENOMIC DNA]</scope>
    <source>
        <strain evidence="3 4">E3404</strain>
    </source>
</reference>
<dbReference type="EMBL" id="WVTI01000002">
    <property type="protein sequence ID" value="MXS25255.1"/>
    <property type="molecule type" value="Genomic_DNA"/>
</dbReference>
<dbReference type="Pfam" id="PF10552">
    <property type="entry name" value="ORF6C"/>
    <property type="match status" value="1"/>
</dbReference>
<dbReference type="Proteomes" id="UP000439965">
    <property type="component" value="Unassembled WGS sequence"/>
</dbReference>
<proteinExistence type="predicted"/>
<dbReference type="AlphaFoldDB" id="A0A6I4X9X8"/>
<comment type="caution">
    <text evidence="3">The sequence shown here is derived from an EMBL/GenBank/DDBJ whole genome shotgun (WGS) entry which is preliminary data.</text>
</comment>
<dbReference type="RefSeq" id="WP_160805743.1">
    <property type="nucleotide sequence ID" value="NZ_JBEFRO010000002.1"/>
</dbReference>
<protein>
    <recommendedName>
        <fullName evidence="2">ORF6C domain-containing protein</fullName>
    </recommendedName>
</protein>
<dbReference type="InterPro" id="IPR018878">
    <property type="entry name" value="ORF6C_dom"/>
</dbReference>
<organism evidence="3 4">
    <name type="scientific">Enterococcus gallinarum</name>
    <dbReference type="NCBI Taxonomy" id="1353"/>
    <lineage>
        <taxon>Bacteria</taxon>
        <taxon>Bacillati</taxon>
        <taxon>Bacillota</taxon>
        <taxon>Bacilli</taxon>
        <taxon>Lactobacillales</taxon>
        <taxon>Enterococcaceae</taxon>
        <taxon>Enterococcus</taxon>
    </lineage>
</organism>
<gene>
    <name evidence="3" type="ORF">GTI89_04075</name>
</gene>
<feature type="domain" description="ORF6C" evidence="2">
    <location>
        <begin position="43"/>
        <end position="145"/>
    </location>
</feature>
<accession>A0A6I4X9X8</accession>
<name>A0A6I4X9X8_ENTGA</name>
<keyword evidence="1" id="KW-0175">Coiled coil</keyword>